<dbReference type="GO" id="GO:0005829">
    <property type="term" value="C:cytosol"/>
    <property type="evidence" value="ECO:0007669"/>
    <property type="project" value="TreeGrafter"/>
</dbReference>
<keyword evidence="4" id="KW-1185">Reference proteome</keyword>
<sequence>MAANEVLTTIKKRRSVRSFKSDQITEAELQAVLEAGIYAPSAGNQQLWHFTVIQDKQVLEQLNKDAKAGAAQIDNEHVQLMAKNEKFNIFYGAPTVVLVSGKEDGLMIESDCAAATQNIILAAEAIGLGSCWVDFILSAFGGEQDEQYRQQLGLPAGYKPFSSVALGYKKSEAVNAPARKENVINYIK</sequence>
<organism evidence="3 4">
    <name type="scientific">Sporomusa termitida</name>
    <dbReference type="NCBI Taxonomy" id="2377"/>
    <lineage>
        <taxon>Bacteria</taxon>
        <taxon>Bacillati</taxon>
        <taxon>Bacillota</taxon>
        <taxon>Negativicutes</taxon>
        <taxon>Selenomonadales</taxon>
        <taxon>Sporomusaceae</taxon>
        <taxon>Sporomusa</taxon>
    </lineage>
</organism>
<dbReference type="Gene3D" id="3.40.109.10">
    <property type="entry name" value="NADH Oxidase"/>
    <property type="match status" value="1"/>
</dbReference>
<dbReference type="RefSeq" id="WP_144348985.1">
    <property type="nucleotide sequence ID" value="NZ_CP036259.1"/>
</dbReference>
<accession>A0A517DPN5</accession>
<dbReference type="OrthoDB" id="9812105at2"/>
<protein>
    <submittedName>
        <fullName evidence="3">Protein DrgA</fullName>
    </submittedName>
</protein>
<dbReference type="Pfam" id="PF00881">
    <property type="entry name" value="Nitroreductase"/>
    <property type="match status" value="1"/>
</dbReference>
<evidence type="ECO:0000256" key="1">
    <source>
        <dbReference type="ARBA" id="ARBA00023027"/>
    </source>
</evidence>
<evidence type="ECO:0000313" key="3">
    <source>
        <dbReference type="EMBL" id="QDR79322.1"/>
    </source>
</evidence>
<gene>
    <name evidence="3" type="primary">drgA_1</name>
    <name evidence="3" type="ORF">SPTER_05950</name>
</gene>
<evidence type="ECO:0000259" key="2">
    <source>
        <dbReference type="Pfam" id="PF00881"/>
    </source>
</evidence>
<dbReference type="GO" id="GO:0046256">
    <property type="term" value="P:2,4,6-trinitrotoluene catabolic process"/>
    <property type="evidence" value="ECO:0007669"/>
    <property type="project" value="TreeGrafter"/>
</dbReference>
<reference evidence="3 4" key="1">
    <citation type="submission" date="2019-02" db="EMBL/GenBank/DDBJ databases">
        <title>Closed genome of Sporomusa termitida DSM 4440.</title>
        <authorList>
            <person name="Poehlein A."/>
            <person name="Daniel R."/>
        </authorList>
    </citation>
    <scope>NUCLEOTIDE SEQUENCE [LARGE SCALE GENOMIC DNA]</scope>
    <source>
        <strain evidence="3 4">DSM 4440</strain>
    </source>
</reference>
<dbReference type="InterPro" id="IPR029479">
    <property type="entry name" value="Nitroreductase"/>
</dbReference>
<evidence type="ECO:0000313" key="4">
    <source>
        <dbReference type="Proteomes" id="UP000320776"/>
    </source>
</evidence>
<dbReference type="Proteomes" id="UP000320776">
    <property type="component" value="Chromosome"/>
</dbReference>
<dbReference type="CDD" id="cd02136">
    <property type="entry name" value="PnbA_NfnB-like"/>
    <property type="match status" value="1"/>
</dbReference>
<dbReference type="PANTHER" id="PTHR23026">
    <property type="entry name" value="NADPH NITROREDUCTASE"/>
    <property type="match status" value="1"/>
</dbReference>
<dbReference type="InterPro" id="IPR000415">
    <property type="entry name" value="Nitroreductase-like"/>
</dbReference>
<dbReference type="EMBL" id="CP036259">
    <property type="protein sequence ID" value="QDR79322.1"/>
    <property type="molecule type" value="Genomic_DNA"/>
</dbReference>
<dbReference type="InterPro" id="IPR050627">
    <property type="entry name" value="Nitroreductase/BluB"/>
</dbReference>
<proteinExistence type="predicted"/>
<dbReference type="PANTHER" id="PTHR23026:SF125">
    <property type="entry name" value="OXYGEN-INSENSITIVE NAD(P)H NITROREDUCTASE"/>
    <property type="match status" value="1"/>
</dbReference>
<dbReference type="GO" id="GO:0046857">
    <property type="term" value="F:oxidoreductase activity, acting on other nitrogenous compounds as donors, with NAD or NADP as acceptor"/>
    <property type="evidence" value="ECO:0007669"/>
    <property type="project" value="TreeGrafter"/>
</dbReference>
<dbReference type="AlphaFoldDB" id="A0A517DPN5"/>
<dbReference type="SUPFAM" id="SSF55469">
    <property type="entry name" value="FMN-dependent nitroreductase-like"/>
    <property type="match status" value="1"/>
</dbReference>
<dbReference type="KEGG" id="sted:SPTER_05950"/>
<name>A0A517DPN5_9FIRM</name>
<keyword evidence="1" id="KW-0520">NAD</keyword>
<feature type="domain" description="Nitroreductase" evidence="2">
    <location>
        <begin position="10"/>
        <end position="168"/>
    </location>
</feature>